<dbReference type="PATRIC" id="fig|151081.8.peg.2882"/>
<feature type="transmembrane region" description="Helical" evidence="1">
    <location>
        <begin position="65"/>
        <end position="86"/>
    </location>
</feature>
<sequence length="113" mass="12251">MIELLCFILCIIAFSCFAHAKATHYRDIYGVRPNARLVSKILICAWISILLSMTIAIAALGSYGVLLFCGFMAVSVLAITLCLSFSPKWLKALTFCCTASLPAVLTTILIASQ</sequence>
<feature type="chain" id="PRO_5002474689" description="DUF3325 domain-containing protein" evidence="2">
    <location>
        <begin position="21"/>
        <end position="113"/>
    </location>
</feature>
<feature type="transmembrane region" description="Helical" evidence="1">
    <location>
        <begin position="36"/>
        <end position="58"/>
    </location>
</feature>
<dbReference type="Pfam" id="PF11804">
    <property type="entry name" value="DUF3325"/>
    <property type="match status" value="1"/>
</dbReference>
<evidence type="ECO:0000256" key="2">
    <source>
        <dbReference type="SAM" id="SignalP"/>
    </source>
</evidence>
<dbReference type="GeneID" id="58228194"/>
<keyword evidence="2" id="KW-0732">Signal</keyword>
<dbReference type="EMBL" id="JXXZ01000006">
    <property type="protein sequence ID" value="KJZ00399.1"/>
    <property type="molecule type" value="Genomic_DNA"/>
</dbReference>
<keyword evidence="4" id="KW-1185">Reference proteome</keyword>
<dbReference type="InterPro" id="IPR021762">
    <property type="entry name" value="DUF3325"/>
</dbReference>
<protein>
    <recommendedName>
        <fullName evidence="5">DUF3325 domain-containing protein</fullName>
    </recommendedName>
</protein>
<dbReference type="OrthoDB" id="6314826at2"/>
<keyword evidence="1" id="KW-1133">Transmembrane helix</keyword>
<reference evidence="3 4" key="1">
    <citation type="journal article" date="2015" name="BMC Genomics">
        <title>Genome mining reveals unlocked bioactive potential of marine Gram-negative bacteria.</title>
        <authorList>
            <person name="Machado H."/>
            <person name="Sonnenschein E.C."/>
            <person name="Melchiorsen J."/>
            <person name="Gram L."/>
        </authorList>
    </citation>
    <scope>NUCLEOTIDE SEQUENCE [LARGE SCALE GENOMIC DNA]</scope>
    <source>
        <strain evidence="3 4">S3137</strain>
    </source>
</reference>
<organism evidence="3 4">
    <name type="scientific">Pseudoalteromonas ruthenica</name>
    <dbReference type="NCBI Taxonomy" id="151081"/>
    <lineage>
        <taxon>Bacteria</taxon>
        <taxon>Pseudomonadati</taxon>
        <taxon>Pseudomonadota</taxon>
        <taxon>Gammaproteobacteria</taxon>
        <taxon>Alteromonadales</taxon>
        <taxon>Pseudoalteromonadaceae</taxon>
        <taxon>Pseudoalteromonas</taxon>
    </lineage>
</organism>
<dbReference type="Proteomes" id="UP000033664">
    <property type="component" value="Unassembled WGS sequence"/>
</dbReference>
<dbReference type="AlphaFoldDB" id="A0A0F4PKK4"/>
<keyword evidence="1" id="KW-0472">Membrane</keyword>
<keyword evidence="1" id="KW-0812">Transmembrane</keyword>
<evidence type="ECO:0000256" key="1">
    <source>
        <dbReference type="SAM" id="Phobius"/>
    </source>
</evidence>
<dbReference type="RefSeq" id="WP_045980027.1">
    <property type="nucleotide sequence ID" value="NZ_JXXY01000015.1"/>
</dbReference>
<dbReference type="eggNOG" id="ENOG5032S5A">
    <property type="taxonomic scope" value="Bacteria"/>
</dbReference>
<evidence type="ECO:0008006" key="5">
    <source>
        <dbReference type="Google" id="ProtNLM"/>
    </source>
</evidence>
<feature type="transmembrane region" description="Helical" evidence="1">
    <location>
        <begin position="92"/>
        <end position="111"/>
    </location>
</feature>
<proteinExistence type="predicted"/>
<gene>
    <name evidence="3" type="ORF">TW72_06820</name>
</gene>
<name>A0A0F4PKK4_9GAMM</name>
<evidence type="ECO:0000313" key="4">
    <source>
        <dbReference type="Proteomes" id="UP000033664"/>
    </source>
</evidence>
<comment type="caution">
    <text evidence="3">The sequence shown here is derived from an EMBL/GenBank/DDBJ whole genome shotgun (WGS) entry which is preliminary data.</text>
</comment>
<feature type="signal peptide" evidence="2">
    <location>
        <begin position="1"/>
        <end position="20"/>
    </location>
</feature>
<evidence type="ECO:0000313" key="3">
    <source>
        <dbReference type="EMBL" id="KJZ00399.1"/>
    </source>
</evidence>
<accession>A0A0F4PKK4</accession>